<evidence type="ECO:0000256" key="3">
    <source>
        <dbReference type="ARBA" id="ARBA00023237"/>
    </source>
</evidence>
<organism evidence="5 6">
    <name type="scientific">Candidatus Wallbacteria bacterium GWC2_49_35</name>
    <dbReference type="NCBI Taxonomy" id="1817813"/>
    <lineage>
        <taxon>Bacteria</taxon>
        <taxon>Candidatus Walliibacteriota</taxon>
    </lineage>
</organism>
<dbReference type="GO" id="GO:0009306">
    <property type="term" value="P:protein secretion"/>
    <property type="evidence" value="ECO:0007669"/>
    <property type="project" value="TreeGrafter"/>
</dbReference>
<comment type="caution">
    <text evidence="5">The sequence shown here is derived from an EMBL/GenBank/DDBJ whole genome shotgun (WGS) entry which is preliminary data.</text>
</comment>
<gene>
    <name evidence="5" type="ORF">A2008_13625</name>
</gene>
<dbReference type="GO" id="GO:0015627">
    <property type="term" value="C:type II protein secretion system complex"/>
    <property type="evidence" value="ECO:0007669"/>
    <property type="project" value="TreeGrafter"/>
</dbReference>
<keyword evidence="2" id="KW-0472">Membrane</keyword>
<dbReference type="STRING" id="1817813.A2008_13625"/>
<dbReference type="EMBL" id="MGFH01000127">
    <property type="protein sequence ID" value="OGM05104.1"/>
    <property type="molecule type" value="Genomic_DNA"/>
</dbReference>
<dbReference type="Proteomes" id="UP000178735">
    <property type="component" value="Unassembled WGS sequence"/>
</dbReference>
<dbReference type="InterPro" id="IPR011662">
    <property type="entry name" value="Secretin/TonB_short_N"/>
</dbReference>
<reference evidence="5 6" key="1">
    <citation type="journal article" date="2016" name="Nat. Commun.">
        <title>Thousands of microbial genomes shed light on interconnected biogeochemical processes in an aquifer system.</title>
        <authorList>
            <person name="Anantharaman K."/>
            <person name="Brown C.T."/>
            <person name="Hug L.A."/>
            <person name="Sharon I."/>
            <person name="Castelle C.J."/>
            <person name="Probst A.J."/>
            <person name="Thomas B.C."/>
            <person name="Singh A."/>
            <person name="Wilkins M.J."/>
            <person name="Karaoz U."/>
            <person name="Brodie E.L."/>
            <person name="Williams K.H."/>
            <person name="Hubbard S.S."/>
            <person name="Banfield J.F."/>
        </authorList>
    </citation>
    <scope>NUCLEOTIDE SEQUENCE [LARGE SCALE GENOMIC DNA]</scope>
</reference>
<dbReference type="GO" id="GO:0019867">
    <property type="term" value="C:outer membrane"/>
    <property type="evidence" value="ECO:0007669"/>
    <property type="project" value="InterPro"/>
</dbReference>
<protein>
    <recommendedName>
        <fullName evidence="4">Secretin/TonB short N-terminal domain-containing protein</fullName>
    </recommendedName>
</protein>
<evidence type="ECO:0000256" key="2">
    <source>
        <dbReference type="ARBA" id="ARBA00023136"/>
    </source>
</evidence>
<evidence type="ECO:0000313" key="5">
    <source>
        <dbReference type="EMBL" id="OGM05104.1"/>
    </source>
</evidence>
<feature type="domain" description="Secretin/TonB short N-terminal" evidence="4">
    <location>
        <begin position="49"/>
        <end position="99"/>
    </location>
</feature>
<evidence type="ECO:0000259" key="4">
    <source>
        <dbReference type="SMART" id="SM00965"/>
    </source>
</evidence>
<name>A0A1F7WQK4_9BACT</name>
<dbReference type="AlphaFoldDB" id="A0A1F7WQK4"/>
<dbReference type="InterPro" id="IPR050810">
    <property type="entry name" value="Bact_Secretion_Sys_Channel"/>
</dbReference>
<dbReference type="PANTHER" id="PTHR30332">
    <property type="entry name" value="PROBABLE GENERAL SECRETION PATHWAY PROTEIN D"/>
    <property type="match status" value="1"/>
</dbReference>
<accession>A0A1F7WQK4</accession>
<dbReference type="Pfam" id="PF07660">
    <property type="entry name" value="STN"/>
    <property type="match status" value="1"/>
</dbReference>
<dbReference type="PANTHER" id="PTHR30332:SF17">
    <property type="entry name" value="TYPE IV PILIATION SYSTEM PROTEIN DR_0774-RELATED"/>
    <property type="match status" value="1"/>
</dbReference>
<keyword evidence="1" id="KW-0813">Transport</keyword>
<dbReference type="Gene3D" id="3.30.1370.130">
    <property type="match status" value="1"/>
</dbReference>
<evidence type="ECO:0000313" key="6">
    <source>
        <dbReference type="Proteomes" id="UP000178735"/>
    </source>
</evidence>
<keyword evidence="3" id="KW-0998">Cell outer membrane</keyword>
<proteinExistence type="predicted"/>
<dbReference type="SMART" id="SM00965">
    <property type="entry name" value="STN"/>
    <property type="match status" value="1"/>
</dbReference>
<evidence type="ECO:0000256" key="1">
    <source>
        <dbReference type="ARBA" id="ARBA00022448"/>
    </source>
</evidence>
<sequence>MAKYKFLMILFTIAFVIMRFPCAGKAFEIECEDSPLREVLKIFADELDVNILADPKVADIKVNVSMKDVEAEDALDLILKMNGLAFNQETSNTYTVFRAADSAKYMSANTYVFKIGYAEPERIAESLRLFFPGVSFVSDKAKGTLFASGPFSDHDLGVMKAKIKQLDSKSLRIRVNYEILKIANDHVIESVLKLYKSHGGFVKNARAELNDIRSRSRSVTKANITLTPSEKESSIENVTTVPYPIAGPDGSFGVAESKAGDMFGVRAVSASEEGAVLDISVDTGHFIGPARPGFPPSSYSQRLTSVISVKNGERVLIGALSNGGLVKIISFTEDKIAPSSGGHENIPRESVTNIVNTISSGGEDYFIYLEAAIE</sequence>